<organism evidence="1 2">
    <name type="scientific">Sanguibacter gelidistatuariae</name>
    <dbReference type="NCBI Taxonomy" id="1814289"/>
    <lineage>
        <taxon>Bacteria</taxon>
        <taxon>Bacillati</taxon>
        <taxon>Actinomycetota</taxon>
        <taxon>Actinomycetes</taxon>
        <taxon>Micrococcales</taxon>
        <taxon>Sanguibacteraceae</taxon>
        <taxon>Sanguibacter</taxon>
    </lineage>
</organism>
<dbReference type="EMBL" id="FMYH01000001">
    <property type="protein sequence ID" value="SDB84104.1"/>
    <property type="molecule type" value="Genomic_DNA"/>
</dbReference>
<sequence length="204" mass="21916">MVEVTLPAGFLTKVSQTATDRAHGWDAVADVLTSPDATLVDRLRSGALAQTWRDSTGWLGEDAHVLTAELMSLDVYARGASRRTADADLADLRSGYAALVARDAGLVASIRELADLCREEAAAWTDARSDEAKASRVGQQDFITARLVPALPDLGGRLALEAEASVWRLLGRVMLGLLSADTGKDFQRAVLGEDRGRRRRSARG</sequence>
<evidence type="ECO:0000313" key="1">
    <source>
        <dbReference type="EMBL" id="SDB84104.1"/>
    </source>
</evidence>
<dbReference type="Proteomes" id="UP000199039">
    <property type="component" value="Unassembled WGS sequence"/>
</dbReference>
<name>A0A1G6GQ72_9MICO</name>
<dbReference type="AlphaFoldDB" id="A0A1G6GQ72"/>
<dbReference type="STRING" id="1814289.SAMN05216410_0365"/>
<evidence type="ECO:0000313" key="2">
    <source>
        <dbReference type="Proteomes" id="UP000199039"/>
    </source>
</evidence>
<accession>A0A1G6GQ72</accession>
<protein>
    <submittedName>
        <fullName evidence="1">Uncharacterized protein</fullName>
    </submittedName>
</protein>
<gene>
    <name evidence="1" type="ORF">SAMN05216410_0365</name>
</gene>
<keyword evidence="2" id="KW-1185">Reference proteome</keyword>
<dbReference type="RefSeq" id="WP_093180362.1">
    <property type="nucleotide sequence ID" value="NZ_FMYH01000001.1"/>
</dbReference>
<proteinExistence type="predicted"/>
<dbReference type="OrthoDB" id="5144869at2"/>
<reference evidence="1 2" key="1">
    <citation type="submission" date="2016-09" db="EMBL/GenBank/DDBJ databases">
        <authorList>
            <person name="Capua I."/>
            <person name="De Benedictis P."/>
            <person name="Joannis T."/>
            <person name="Lombin L.H."/>
            <person name="Cattoli G."/>
        </authorList>
    </citation>
    <scope>NUCLEOTIDE SEQUENCE [LARGE SCALE GENOMIC DNA]</scope>
    <source>
        <strain evidence="1 2">ISLP-3</strain>
    </source>
</reference>